<dbReference type="PANTHER" id="PTHR43420">
    <property type="entry name" value="ACETYLTRANSFERASE"/>
    <property type="match status" value="1"/>
</dbReference>
<dbReference type="InterPro" id="IPR050680">
    <property type="entry name" value="YpeA/RimI_acetyltransf"/>
</dbReference>
<evidence type="ECO:0000256" key="2">
    <source>
        <dbReference type="ARBA" id="ARBA00023315"/>
    </source>
</evidence>
<dbReference type="eggNOG" id="COG0456">
    <property type="taxonomic scope" value="Bacteria"/>
</dbReference>
<evidence type="ECO:0000256" key="1">
    <source>
        <dbReference type="ARBA" id="ARBA00022679"/>
    </source>
</evidence>
<sequence length="172" mass="19090">MTGIVRPPGPGRVVELRPITPEDRRFLLDLYATTRAAELALVPWDEATRRAFVTQQFDAQDASWRRQNPDGTFDVVVVDGIRAGRLCVDRRADEVRVVDITLAPEHRGQGVGTRLLTAVIAESEATGKATTIHVERSNPALRLYTRLGFEVVDDLGIYLFLRRPAGQPKTAS</sequence>
<feature type="domain" description="N-acetyltransferase" evidence="3">
    <location>
        <begin position="14"/>
        <end position="166"/>
    </location>
</feature>
<dbReference type="AlphaFoldDB" id="W9GBA0"/>
<evidence type="ECO:0000313" key="4">
    <source>
        <dbReference type="EMBL" id="EWT02093.1"/>
    </source>
</evidence>
<organism evidence="4 5">
    <name type="scientific">Intrasporangium oryzae NRRL B-24470</name>
    <dbReference type="NCBI Taxonomy" id="1386089"/>
    <lineage>
        <taxon>Bacteria</taxon>
        <taxon>Bacillati</taxon>
        <taxon>Actinomycetota</taxon>
        <taxon>Actinomycetes</taxon>
        <taxon>Micrococcales</taxon>
        <taxon>Intrasporangiaceae</taxon>
        <taxon>Intrasporangium</taxon>
    </lineage>
</organism>
<dbReference type="SUPFAM" id="SSF55729">
    <property type="entry name" value="Acyl-CoA N-acyltransferases (Nat)"/>
    <property type="match status" value="1"/>
</dbReference>
<dbReference type="PROSITE" id="PS51186">
    <property type="entry name" value="GNAT"/>
    <property type="match status" value="1"/>
</dbReference>
<dbReference type="CDD" id="cd04301">
    <property type="entry name" value="NAT_SF"/>
    <property type="match status" value="1"/>
</dbReference>
<dbReference type="STRING" id="1386089.N865_07365"/>
<dbReference type="Proteomes" id="UP000019489">
    <property type="component" value="Unassembled WGS sequence"/>
</dbReference>
<dbReference type="InterPro" id="IPR000182">
    <property type="entry name" value="GNAT_dom"/>
</dbReference>
<proteinExistence type="predicted"/>
<keyword evidence="2" id="KW-0012">Acyltransferase</keyword>
<keyword evidence="5" id="KW-1185">Reference proteome</keyword>
<comment type="caution">
    <text evidence="4">The sequence shown here is derived from an EMBL/GenBank/DDBJ whole genome shotgun (WGS) entry which is preliminary data.</text>
</comment>
<accession>W9GBA0</accession>
<gene>
    <name evidence="4" type="ORF">N865_07365</name>
</gene>
<evidence type="ECO:0000259" key="3">
    <source>
        <dbReference type="PROSITE" id="PS51186"/>
    </source>
</evidence>
<name>W9GBA0_9MICO</name>
<dbReference type="EMBL" id="AWSA01000014">
    <property type="protein sequence ID" value="EWT02093.1"/>
    <property type="molecule type" value="Genomic_DNA"/>
</dbReference>
<dbReference type="GO" id="GO:0016747">
    <property type="term" value="F:acyltransferase activity, transferring groups other than amino-acyl groups"/>
    <property type="evidence" value="ECO:0007669"/>
    <property type="project" value="InterPro"/>
</dbReference>
<dbReference type="Gene3D" id="3.40.630.30">
    <property type="match status" value="1"/>
</dbReference>
<reference evidence="4 5" key="1">
    <citation type="submission" date="2013-08" db="EMBL/GenBank/DDBJ databases">
        <title>Intrasporangium oryzae NRRL B-24470.</title>
        <authorList>
            <person name="Liu H."/>
            <person name="Wang G."/>
        </authorList>
    </citation>
    <scope>NUCLEOTIDE SEQUENCE [LARGE SCALE GENOMIC DNA]</scope>
    <source>
        <strain evidence="4 5">NRRL B-24470</strain>
    </source>
</reference>
<protein>
    <submittedName>
        <fullName evidence="4">GCN5 family acetyltransferase</fullName>
    </submittedName>
</protein>
<dbReference type="Pfam" id="PF00583">
    <property type="entry name" value="Acetyltransf_1"/>
    <property type="match status" value="1"/>
</dbReference>
<dbReference type="InterPro" id="IPR016181">
    <property type="entry name" value="Acyl_CoA_acyltransferase"/>
</dbReference>
<dbReference type="PATRIC" id="fig|1386089.3.peg.1703"/>
<keyword evidence="1 4" id="KW-0808">Transferase</keyword>
<evidence type="ECO:0000313" key="5">
    <source>
        <dbReference type="Proteomes" id="UP000019489"/>
    </source>
</evidence>